<dbReference type="Pfam" id="PF06414">
    <property type="entry name" value="Zeta_toxin"/>
    <property type="match status" value="1"/>
</dbReference>
<organism evidence="4 5">
    <name type="scientific">Sphaerotilus natans subsp. natans DSM 6575</name>
    <dbReference type="NCBI Taxonomy" id="1286631"/>
    <lineage>
        <taxon>Bacteria</taxon>
        <taxon>Pseudomonadati</taxon>
        <taxon>Pseudomonadota</taxon>
        <taxon>Betaproteobacteria</taxon>
        <taxon>Burkholderiales</taxon>
        <taxon>Sphaerotilaceae</taxon>
        <taxon>Sphaerotilus</taxon>
    </lineage>
</organism>
<dbReference type="InterPro" id="IPR027417">
    <property type="entry name" value="P-loop_NTPase"/>
</dbReference>
<evidence type="ECO:0000313" key="5">
    <source>
        <dbReference type="Proteomes" id="UP000026714"/>
    </source>
</evidence>
<dbReference type="GO" id="GO:0005524">
    <property type="term" value="F:ATP binding"/>
    <property type="evidence" value="ECO:0007669"/>
    <property type="project" value="UniProtKB-KW"/>
</dbReference>
<proteinExistence type="predicted"/>
<accession>A0A059KGR1</accession>
<name>A0A059KGR1_9BURK</name>
<dbReference type="RefSeq" id="WP_037485942.1">
    <property type="nucleotide sequence ID" value="NZ_AZRA01000145.1"/>
</dbReference>
<evidence type="ECO:0000259" key="3">
    <source>
        <dbReference type="Pfam" id="PF06414"/>
    </source>
</evidence>
<protein>
    <submittedName>
        <fullName evidence="4">Zeta toxin family protein</fullName>
    </submittedName>
</protein>
<feature type="domain" description="Zeta toxin" evidence="3">
    <location>
        <begin position="2"/>
        <end position="146"/>
    </location>
</feature>
<evidence type="ECO:0000256" key="2">
    <source>
        <dbReference type="ARBA" id="ARBA00022840"/>
    </source>
</evidence>
<dbReference type="PANTHER" id="PTHR39206">
    <property type="entry name" value="SLL8004 PROTEIN"/>
    <property type="match status" value="1"/>
</dbReference>
<comment type="caution">
    <text evidence="4">The sequence shown here is derived from an EMBL/GenBank/DDBJ whole genome shotgun (WGS) entry which is preliminary data.</text>
</comment>
<sequence>MPRIHIIAGPPGAGKTTFAKEYLPQEAACRNFVDADLIAEGLSPFSPERMAMRAHKLMQITIGDLLRRHESFGFETTLRSREVSSQIPEWRRQGYVVQLVFLSLSSPELAIQRVGERVRQGGHKVAPDAVRRRFEAGLDNFHTVYKDLVDLWVHFDNSGPAPRLMDWSGA</sequence>
<dbReference type="STRING" id="34103.SAMN05421778_10312"/>
<dbReference type="eggNOG" id="COG4185">
    <property type="taxonomic scope" value="Bacteria"/>
</dbReference>
<dbReference type="SUPFAM" id="SSF52540">
    <property type="entry name" value="P-loop containing nucleoside triphosphate hydrolases"/>
    <property type="match status" value="1"/>
</dbReference>
<evidence type="ECO:0000256" key="1">
    <source>
        <dbReference type="ARBA" id="ARBA00022741"/>
    </source>
</evidence>
<reference evidence="4 5" key="1">
    <citation type="journal article" date="2014" name="FEMS Microbiol. Ecol.">
        <title>Sphaerotilus natans encrusted with nanoball-shaped Fe(III) oxide minerals formed by nitrate-reducing mixotrophic Fe(II) oxidation.</title>
        <authorList>
            <person name="Park S."/>
            <person name="Kim D.H."/>
            <person name="Lee J.H."/>
            <person name="Hur H.G."/>
        </authorList>
    </citation>
    <scope>NUCLEOTIDE SEQUENCE [LARGE SCALE GENOMIC DNA]</scope>
    <source>
        <strain evidence="4 5">DSM 6575</strain>
    </source>
</reference>
<dbReference type="EMBL" id="AZRA01000145">
    <property type="protein sequence ID" value="KDB50409.1"/>
    <property type="molecule type" value="Genomic_DNA"/>
</dbReference>
<evidence type="ECO:0000313" key="4">
    <source>
        <dbReference type="EMBL" id="KDB50409.1"/>
    </source>
</evidence>
<dbReference type="GO" id="GO:0016301">
    <property type="term" value="F:kinase activity"/>
    <property type="evidence" value="ECO:0007669"/>
    <property type="project" value="InterPro"/>
</dbReference>
<dbReference type="AlphaFoldDB" id="A0A059KGR1"/>
<gene>
    <name evidence="4" type="ORF">X805_40090</name>
</gene>
<dbReference type="InterPro" id="IPR010488">
    <property type="entry name" value="Zeta_toxin_domain"/>
</dbReference>
<dbReference type="Gene3D" id="3.40.50.300">
    <property type="entry name" value="P-loop containing nucleotide triphosphate hydrolases"/>
    <property type="match status" value="1"/>
</dbReference>
<keyword evidence="5" id="KW-1185">Reference proteome</keyword>
<keyword evidence="2" id="KW-0067">ATP-binding</keyword>
<dbReference type="Proteomes" id="UP000026714">
    <property type="component" value="Unassembled WGS sequence"/>
</dbReference>
<keyword evidence="1" id="KW-0547">Nucleotide-binding</keyword>
<dbReference type="PANTHER" id="PTHR39206:SF1">
    <property type="entry name" value="SLL8004 PROTEIN"/>
    <property type="match status" value="1"/>
</dbReference>